<gene>
    <name evidence="1" type="ORF">LTR16_012220</name>
</gene>
<accession>A0ABR0ITT4</accession>
<organism evidence="1 2">
    <name type="scientific">Cryomyces antarcticus</name>
    <dbReference type="NCBI Taxonomy" id="329879"/>
    <lineage>
        <taxon>Eukaryota</taxon>
        <taxon>Fungi</taxon>
        <taxon>Dikarya</taxon>
        <taxon>Ascomycota</taxon>
        <taxon>Pezizomycotina</taxon>
        <taxon>Dothideomycetes</taxon>
        <taxon>Dothideomycetes incertae sedis</taxon>
        <taxon>Cryomyces</taxon>
    </lineage>
</organism>
<keyword evidence="2" id="KW-1185">Reference proteome</keyword>
<name>A0ABR0ITT4_9PEZI</name>
<feature type="non-terminal residue" evidence="1">
    <location>
        <position position="84"/>
    </location>
</feature>
<proteinExistence type="predicted"/>
<evidence type="ECO:0000313" key="2">
    <source>
        <dbReference type="Proteomes" id="UP001357485"/>
    </source>
</evidence>
<evidence type="ECO:0000313" key="1">
    <source>
        <dbReference type="EMBL" id="KAK5027171.1"/>
    </source>
</evidence>
<protein>
    <submittedName>
        <fullName evidence="1">Uncharacterized protein</fullName>
    </submittedName>
</protein>
<sequence length="84" mass="9548">MYIHLRLKSRELITNLKTLLEDMALDSRTYRGLSPERPQLYATSASAPSLRSRDSVVVPMEPLPPVNDGGNVKVVVRVRKFIKR</sequence>
<dbReference type="Proteomes" id="UP001357485">
    <property type="component" value="Unassembled WGS sequence"/>
</dbReference>
<reference evidence="1 2" key="1">
    <citation type="submission" date="2023-08" db="EMBL/GenBank/DDBJ databases">
        <title>Black Yeasts Isolated from many extreme environments.</title>
        <authorList>
            <person name="Coleine C."/>
            <person name="Stajich J.E."/>
            <person name="Selbmann L."/>
        </authorList>
    </citation>
    <scope>NUCLEOTIDE SEQUENCE [LARGE SCALE GENOMIC DNA]</scope>
    <source>
        <strain evidence="1 2">CCFEE 536</strain>
    </source>
</reference>
<comment type="caution">
    <text evidence="1">The sequence shown here is derived from an EMBL/GenBank/DDBJ whole genome shotgun (WGS) entry which is preliminary data.</text>
</comment>
<dbReference type="EMBL" id="JAVRRA010028816">
    <property type="protein sequence ID" value="KAK5027171.1"/>
    <property type="molecule type" value="Genomic_DNA"/>
</dbReference>